<feature type="transmembrane region" description="Helical" evidence="6">
    <location>
        <begin position="285"/>
        <end position="304"/>
    </location>
</feature>
<dbReference type="Proteomes" id="UP001281024">
    <property type="component" value="Unassembled WGS sequence"/>
</dbReference>
<proteinExistence type="predicted"/>
<feature type="transmembrane region" description="Helical" evidence="6">
    <location>
        <begin position="110"/>
        <end position="127"/>
    </location>
</feature>
<dbReference type="EMBL" id="WERV01000001">
    <property type="protein sequence ID" value="MDV7714405.1"/>
    <property type="molecule type" value="Genomic_DNA"/>
</dbReference>
<evidence type="ECO:0000256" key="5">
    <source>
        <dbReference type="ARBA" id="ARBA00023136"/>
    </source>
</evidence>
<dbReference type="InterPro" id="IPR050833">
    <property type="entry name" value="Poly_Biosynth_Transport"/>
</dbReference>
<dbReference type="Pfam" id="PF01943">
    <property type="entry name" value="Polysacc_synt"/>
    <property type="match status" value="1"/>
</dbReference>
<comment type="caution">
    <text evidence="7">The sequence shown here is derived from an EMBL/GenBank/DDBJ whole genome shotgun (WGS) entry which is preliminary data.</text>
</comment>
<feature type="transmembrane region" description="Helical" evidence="6">
    <location>
        <begin position="139"/>
        <end position="162"/>
    </location>
</feature>
<feature type="transmembrane region" description="Helical" evidence="6">
    <location>
        <begin position="12"/>
        <end position="34"/>
    </location>
</feature>
<feature type="transmembrane region" description="Helical" evidence="6">
    <location>
        <begin position="408"/>
        <end position="427"/>
    </location>
</feature>
<protein>
    <submittedName>
        <fullName evidence="7">Oligosaccharide flippase family protein</fullName>
    </submittedName>
</protein>
<feature type="transmembrane region" description="Helical" evidence="6">
    <location>
        <begin position="433"/>
        <end position="454"/>
    </location>
</feature>
<comment type="subcellular location">
    <subcellularLocation>
        <location evidence="1">Cell membrane</location>
        <topology evidence="1">Multi-pass membrane protein</topology>
    </subcellularLocation>
</comment>
<keyword evidence="4 6" id="KW-1133">Transmembrane helix</keyword>
<feature type="transmembrane region" description="Helical" evidence="6">
    <location>
        <begin position="230"/>
        <end position="247"/>
    </location>
</feature>
<evidence type="ECO:0000313" key="8">
    <source>
        <dbReference type="Proteomes" id="UP001281024"/>
    </source>
</evidence>
<organism evidence="7 8">
    <name type="scientific">Oenococcus oeni</name>
    <name type="common">Leuconostoc oenos</name>
    <dbReference type="NCBI Taxonomy" id="1247"/>
    <lineage>
        <taxon>Bacteria</taxon>
        <taxon>Bacillati</taxon>
        <taxon>Bacillota</taxon>
        <taxon>Bacilli</taxon>
        <taxon>Lactobacillales</taxon>
        <taxon>Lactobacillaceae</taxon>
        <taxon>Oenococcus</taxon>
    </lineage>
</organism>
<dbReference type="RefSeq" id="WP_071451414.1">
    <property type="nucleotide sequence ID" value="NZ_MLOM01000400.1"/>
</dbReference>
<dbReference type="InterPro" id="IPR002797">
    <property type="entry name" value="Polysacc_synth"/>
</dbReference>
<dbReference type="AlphaFoldDB" id="A0AAJ2P1D3"/>
<keyword evidence="2" id="KW-1003">Cell membrane</keyword>
<feature type="transmembrane region" description="Helical" evidence="6">
    <location>
        <begin position="207"/>
        <end position="224"/>
    </location>
</feature>
<feature type="transmembrane region" description="Helical" evidence="6">
    <location>
        <begin position="324"/>
        <end position="345"/>
    </location>
</feature>
<evidence type="ECO:0000256" key="3">
    <source>
        <dbReference type="ARBA" id="ARBA00022692"/>
    </source>
</evidence>
<gene>
    <name evidence="7" type="ORF">GA838_01225</name>
</gene>
<evidence type="ECO:0000256" key="1">
    <source>
        <dbReference type="ARBA" id="ARBA00004651"/>
    </source>
</evidence>
<feature type="transmembrane region" description="Helical" evidence="6">
    <location>
        <begin position="168"/>
        <end position="186"/>
    </location>
</feature>
<dbReference type="GO" id="GO:0005886">
    <property type="term" value="C:plasma membrane"/>
    <property type="evidence" value="ECO:0007669"/>
    <property type="project" value="UniProtKB-SubCell"/>
</dbReference>
<sequence>MNNRYKKLVSNSLVFAIGNLGSKLIGFLLVPLYTYVLTTSQYGTVDVLTTTVSVFLPISSLSIFDAVFRFIMDKNENKKSVFTNGLLVTLYSAALMIIAYPILLFFKVPLVLPFLIILFLNVLLSILQNFTRGIGFVKIFALTGIVNAIVLGLSNILFLVIFKLGIPGYLFSIIFSLLCSIIFISLSTRIWKFIDLRYTSFKEIKRFLKYSIPLIPNSLSWWLTNDASRFFILFFVGVSGNGLFAVSNKIPTILSVFFSIFAQAWQISAVSEFDKDDASEFYSKVFNLLISFSFILIALFVLFLKPFMQIYVSSKFFQSWEYVPVLLLAATFSNFSAFLGTTYLAAKRTSGIFSTTVFGMFINVIACWILIPVIGVHGAGIGGSLGFLTVTILRYFQTKRFLIITVDWNKSILSFIMILFMTGVLLMHVPFSYLLNSIAMILILIVNRQQLLVISHKMIGFVLKRK</sequence>
<dbReference type="PANTHER" id="PTHR30250">
    <property type="entry name" value="PST FAMILY PREDICTED COLANIC ACID TRANSPORTER"/>
    <property type="match status" value="1"/>
</dbReference>
<evidence type="ECO:0000313" key="7">
    <source>
        <dbReference type="EMBL" id="MDV7714405.1"/>
    </source>
</evidence>
<dbReference type="PANTHER" id="PTHR30250:SF11">
    <property type="entry name" value="O-ANTIGEN TRANSPORTER-RELATED"/>
    <property type="match status" value="1"/>
</dbReference>
<name>A0AAJ2P1D3_OENOE</name>
<evidence type="ECO:0000256" key="2">
    <source>
        <dbReference type="ARBA" id="ARBA00022475"/>
    </source>
</evidence>
<reference evidence="7" key="1">
    <citation type="submission" date="2019-10" db="EMBL/GenBank/DDBJ databases">
        <title>Malate fermentation in French cider.</title>
        <authorList>
            <person name="Cousin F.J."/>
            <person name="Medina Fernandez S."/>
            <person name="Misery B."/>
            <person name="Laplace J.-M."/>
            <person name="Cretenet M."/>
        </authorList>
    </citation>
    <scope>NUCLEOTIDE SEQUENCE</scope>
    <source>
        <strain evidence="7">UCMA15129</strain>
    </source>
</reference>
<evidence type="ECO:0000256" key="6">
    <source>
        <dbReference type="SAM" id="Phobius"/>
    </source>
</evidence>
<feature type="transmembrane region" description="Helical" evidence="6">
    <location>
        <begin position="54"/>
        <end position="72"/>
    </location>
</feature>
<feature type="transmembrane region" description="Helical" evidence="6">
    <location>
        <begin position="377"/>
        <end position="396"/>
    </location>
</feature>
<evidence type="ECO:0000256" key="4">
    <source>
        <dbReference type="ARBA" id="ARBA00022989"/>
    </source>
</evidence>
<keyword evidence="3 6" id="KW-0812">Transmembrane</keyword>
<keyword evidence="5 6" id="KW-0472">Membrane</keyword>
<accession>A0AAJ2P1D3</accession>
<feature type="transmembrane region" description="Helical" evidence="6">
    <location>
        <begin position="84"/>
        <end position="104"/>
    </location>
</feature>